<dbReference type="PANTHER" id="PTHR45770">
    <property type="entry name" value="ATP-DEPENDENT 6-PHOSPHOFRUCTOKINASE 1"/>
    <property type="match status" value="1"/>
</dbReference>
<sequence length="413" mass="44200">MSVLKGNAIVGQSGGPTAAINATLSGVIRGAIANENIGTLYGAYNGVEGMLAGTWCDLSAMFSDPAKLTTLEKTPAAALGSCRKKLPKLDGSDQKADEVYGKLFDFFRSLDIRYFFYIGGNDSMDTVAKLSAYAAKHDYRIRVMGVPKTIDNDVMGTDHTPGYGSAAKYIAASMEEIIRDCAVYTVKAVTIVEIMGRDAGWLAASAALTRVAGVEPDLVYLPERVFDYEEFFADVSAALERHPNVVVAVSEGIRLADGTYVGESAQSGVADAFGHKYLSGTGKALEIAVKERLGCKVRSVELNILQRCASHIASKTDIDESVSVGRAAVEAAVSGVSGKMMTIKRVSSEPYASEPGYEDIEKIANMVRTVPDSFINERGNGITDEGVKYILPLIIGESYPEYRDGLPVHISLK</sequence>
<dbReference type="HAMAP" id="MF_01978">
    <property type="entry name" value="Phosphofructokinase_II_B2"/>
    <property type="match status" value="1"/>
</dbReference>
<dbReference type="InterPro" id="IPR035966">
    <property type="entry name" value="PKF_sf"/>
</dbReference>
<keyword evidence="3 8" id="KW-0808">Transferase</keyword>
<feature type="binding site" evidence="8">
    <location>
        <position position="15"/>
    </location>
    <ligand>
        <name>diphosphate</name>
        <dbReference type="ChEBI" id="CHEBI:33019"/>
    </ligand>
</feature>
<keyword evidence="6 8" id="KW-0460">Magnesium</keyword>
<dbReference type="PIRSF" id="PIRSF036483">
    <property type="entry name" value="PFK_XF0274"/>
    <property type="match status" value="1"/>
</dbReference>
<feature type="binding site" evidence="8">
    <location>
        <begin position="195"/>
        <end position="197"/>
    </location>
    <ligand>
        <name>substrate</name>
    </ligand>
</feature>
<dbReference type="Gene3D" id="3.40.50.460">
    <property type="entry name" value="Phosphofructokinase domain"/>
    <property type="match status" value="1"/>
</dbReference>
<feature type="domain" description="Phosphofructokinase" evidence="9">
    <location>
        <begin position="9"/>
        <end position="330"/>
    </location>
</feature>
<comment type="function">
    <text evidence="2 8">Catalyzes the phosphorylation of D-fructose 6-phosphate, the first committing step of glycolysis. Uses inorganic phosphate (PPi) as phosphoryl donor instead of ATP like common ATP-dependent phosphofructokinases (ATP-PFKs), which renders the reaction reversible, and can thus function both in glycolysis and gluconeogenesis. Consistently, PPi-PFK can replace the enzymes of both the forward (ATP-PFK) and reverse (fructose-bisphosphatase (FBPase)) reactions.</text>
</comment>
<dbReference type="InterPro" id="IPR022953">
    <property type="entry name" value="ATP_PFK"/>
</dbReference>
<evidence type="ECO:0000256" key="4">
    <source>
        <dbReference type="ARBA" id="ARBA00022723"/>
    </source>
</evidence>
<comment type="activity regulation">
    <text evidence="8">Non-allosteric.</text>
</comment>
<dbReference type="InterPro" id="IPR000023">
    <property type="entry name" value="Phosphofructokinase_dom"/>
</dbReference>
<feature type="binding site" evidence="8">
    <location>
        <position position="251"/>
    </location>
    <ligand>
        <name>substrate</name>
    </ligand>
</feature>
<comment type="cofactor">
    <cofactor evidence="1 8">
        <name>Mg(2+)</name>
        <dbReference type="ChEBI" id="CHEBI:18420"/>
    </cofactor>
</comment>
<comment type="caution">
    <text evidence="8">Lacks conserved residue(s) required for the propagation of feature annotation.</text>
</comment>
<gene>
    <name evidence="8" type="primary">pfp</name>
    <name evidence="10" type="ORF">MR241_03365</name>
</gene>
<reference evidence="10 11" key="1">
    <citation type="submission" date="2022-03" db="EMBL/GenBank/DDBJ databases">
        <title>Metagenome-assembled genomes from swine fecal metagenomes.</title>
        <authorList>
            <person name="Holman D.B."/>
            <person name="Kommadath A."/>
        </authorList>
    </citation>
    <scope>NUCLEOTIDE SEQUENCE [LARGE SCALE GENOMIC DNA]</scope>
    <source>
        <strain evidence="10">SUG147</strain>
    </source>
</reference>
<feature type="active site" description="Proton acceptor" evidence="8">
    <location>
        <position position="151"/>
    </location>
</feature>
<evidence type="ECO:0000256" key="1">
    <source>
        <dbReference type="ARBA" id="ARBA00001946"/>
    </source>
</evidence>
<dbReference type="GO" id="GO:0006002">
    <property type="term" value="P:fructose 6-phosphate metabolic process"/>
    <property type="evidence" value="ECO:0007669"/>
    <property type="project" value="InterPro"/>
</dbReference>
<dbReference type="InterPro" id="IPR011404">
    <property type="entry name" value="PPi-PFK"/>
</dbReference>
<dbReference type="InterPro" id="IPR050929">
    <property type="entry name" value="PFKA"/>
</dbReference>
<protein>
    <recommendedName>
        <fullName evidence="8">Pyrophosphate--fructose 6-phosphate 1-phosphotransferase</fullName>
        <ecNumber evidence="8">2.7.1.90</ecNumber>
    </recommendedName>
    <alternativeName>
        <fullName evidence="8">6-phosphofructokinase, pyrophosphate dependent</fullName>
    </alternativeName>
    <alternativeName>
        <fullName evidence="8">PPi-dependent phosphofructokinase</fullName>
        <shortName evidence="8">PPi-PFK</shortName>
    </alternativeName>
    <alternativeName>
        <fullName evidence="8">Pyrophosphate-dependent 6-phosphofructose-1-kinase</fullName>
    </alternativeName>
</protein>
<accession>A0AAE3FI15</accession>
<feature type="site" description="Important for catalytic activity and substrate specificity; stabilizes the transition state when the phosphoryl donor is PPi; prevents ATP from binding by mimicking the alpha-phosphate group of ATP" evidence="8">
    <location>
        <position position="122"/>
    </location>
</feature>
<comment type="similarity">
    <text evidence="8">Belongs to the phosphofructokinase type A (PFKA) family. PPi-dependent PFK group II subfamily. Clade 'B2' sub-subfamily.</text>
</comment>
<dbReference type="Pfam" id="PF00365">
    <property type="entry name" value="PFK"/>
    <property type="match status" value="1"/>
</dbReference>
<evidence type="ECO:0000256" key="6">
    <source>
        <dbReference type="ARBA" id="ARBA00022842"/>
    </source>
</evidence>
<comment type="subcellular location">
    <subcellularLocation>
        <location evidence="8">Cytoplasm</location>
    </subcellularLocation>
</comment>
<evidence type="ECO:0000259" key="9">
    <source>
        <dbReference type="Pfam" id="PF00365"/>
    </source>
</evidence>
<evidence type="ECO:0000256" key="7">
    <source>
        <dbReference type="ARBA" id="ARBA00048072"/>
    </source>
</evidence>
<dbReference type="EC" id="2.7.1.90" evidence="8"/>
<organism evidence="10 11">
    <name type="scientific">Candidatus Colimorpha enterica</name>
    <dbReference type="NCBI Taxonomy" id="3083063"/>
    <lineage>
        <taxon>Bacteria</taxon>
        <taxon>Pseudomonadati</taxon>
        <taxon>Bacteroidota</taxon>
        <taxon>Bacteroidia</taxon>
        <taxon>Bacteroidales</taxon>
        <taxon>Candidatus Colimorpha</taxon>
    </lineage>
</organism>
<feature type="site" description="Important for catalytic activity; stabilizes the transition state when the phosphoryl donor is PPi" evidence="8">
    <location>
        <position position="148"/>
    </location>
</feature>
<dbReference type="GO" id="GO:0047334">
    <property type="term" value="F:diphosphate-fructose-6-phosphate 1-phosphotransferase activity"/>
    <property type="evidence" value="ECO:0007669"/>
    <property type="project" value="UniProtKB-EC"/>
</dbReference>
<feature type="binding site" evidence="8">
    <location>
        <begin position="149"/>
        <end position="151"/>
    </location>
    <ligand>
        <name>substrate</name>
    </ligand>
</feature>
<dbReference type="Proteomes" id="UP001139365">
    <property type="component" value="Unassembled WGS sequence"/>
</dbReference>
<keyword evidence="4 8" id="KW-0479">Metal-binding</keyword>
<proteinExistence type="inferred from homology"/>
<comment type="catalytic activity">
    <reaction evidence="7 8">
        <text>beta-D-fructose 6-phosphate + diphosphate = beta-D-fructose 1,6-bisphosphate + phosphate + H(+)</text>
        <dbReference type="Rhea" id="RHEA:13613"/>
        <dbReference type="ChEBI" id="CHEBI:15378"/>
        <dbReference type="ChEBI" id="CHEBI:32966"/>
        <dbReference type="ChEBI" id="CHEBI:33019"/>
        <dbReference type="ChEBI" id="CHEBI:43474"/>
        <dbReference type="ChEBI" id="CHEBI:57634"/>
        <dbReference type="EC" id="2.7.1.90"/>
    </reaction>
</comment>
<name>A0AAE3FI15_9BACT</name>
<feature type="binding site" evidence="8">
    <location>
        <position position="121"/>
    </location>
    <ligand>
        <name>Mg(2+)</name>
        <dbReference type="ChEBI" id="CHEBI:18420"/>
        <note>catalytic</note>
    </ligand>
</feature>
<keyword evidence="5 8" id="KW-0418">Kinase</keyword>
<dbReference type="GO" id="GO:0005737">
    <property type="term" value="C:cytoplasm"/>
    <property type="evidence" value="ECO:0007669"/>
    <property type="project" value="UniProtKB-SubCell"/>
</dbReference>
<evidence type="ECO:0000313" key="10">
    <source>
        <dbReference type="EMBL" id="MCI5755317.1"/>
    </source>
</evidence>
<evidence type="ECO:0000313" key="11">
    <source>
        <dbReference type="Proteomes" id="UP001139365"/>
    </source>
</evidence>
<dbReference type="SUPFAM" id="SSF53784">
    <property type="entry name" value="Phosphofructokinase"/>
    <property type="match status" value="1"/>
</dbReference>
<dbReference type="GO" id="GO:0046872">
    <property type="term" value="F:metal ion binding"/>
    <property type="evidence" value="ECO:0007669"/>
    <property type="project" value="UniProtKB-KW"/>
</dbReference>
<evidence type="ECO:0000256" key="2">
    <source>
        <dbReference type="ARBA" id="ARBA00003138"/>
    </source>
</evidence>
<evidence type="ECO:0000256" key="5">
    <source>
        <dbReference type="ARBA" id="ARBA00022777"/>
    </source>
</evidence>
<keyword evidence="8" id="KW-0963">Cytoplasm</keyword>
<keyword evidence="8" id="KW-0324">Glycolysis</keyword>
<dbReference type="Gene3D" id="3.40.50.450">
    <property type="match status" value="1"/>
</dbReference>
<comment type="caution">
    <text evidence="10">The sequence shown here is derived from an EMBL/GenBank/DDBJ whole genome shotgun (WGS) entry which is preliminary data.</text>
</comment>
<dbReference type="EMBL" id="JALEMU010000053">
    <property type="protein sequence ID" value="MCI5755317.1"/>
    <property type="molecule type" value="Genomic_DNA"/>
</dbReference>
<dbReference type="GO" id="GO:0003872">
    <property type="term" value="F:6-phosphofructokinase activity"/>
    <property type="evidence" value="ECO:0007669"/>
    <property type="project" value="UniProtKB-UniRule"/>
</dbReference>
<comment type="subunit">
    <text evidence="8">Homodimer.</text>
</comment>
<dbReference type="AlphaFoldDB" id="A0AAE3FI15"/>
<evidence type="ECO:0000256" key="8">
    <source>
        <dbReference type="HAMAP-Rule" id="MF_01978"/>
    </source>
</evidence>
<dbReference type="PRINTS" id="PR00476">
    <property type="entry name" value="PHFRCTKINASE"/>
</dbReference>
<evidence type="ECO:0000256" key="3">
    <source>
        <dbReference type="ARBA" id="ARBA00022679"/>
    </source>
</evidence>
<dbReference type="NCBIfam" id="NF010675">
    <property type="entry name" value="PRK14072.1"/>
    <property type="match status" value="1"/>
</dbReference>
<comment type="pathway">
    <text evidence="8">Carbohydrate degradation; glycolysis; D-glyceraldehyde 3-phosphate and glycerone phosphate from D-glucose: step 3/4.</text>
</comment>